<dbReference type="Proteomes" id="UP001212841">
    <property type="component" value="Unassembled WGS sequence"/>
</dbReference>
<evidence type="ECO:0000313" key="1">
    <source>
        <dbReference type="EMBL" id="KAJ3054268.1"/>
    </source>
</evidence>
<name>A0AAD5SMZ1_9FUNG</name>
<accession>A0AAD5SMZ1</accession>
<dbReference type="AlphaFoldDB" id="A0AAD5SMZ1"/>
<reference evidence="1" key="1">
    <citation type="submission" date="2020-05" db="EMBL/GenBank/DDBJ databases">
        <title>Phylogenomic resolution of chytrid fungi.</title>
        <authorList>
            <person name="Stajich J.E."/>
            <person name="Amses K."/>
            <person name="Simmons R."/>
            <person name="Seto K."/>
            <person name="Myers J."/>
            <person name="Bonds A."/>
            <person name="Quandt C.A."/>
            <person name="Barry K."/>
            <person name="Liu P."/>
            <person name="Grigoriev I."/>
            <person name="Longcore J.E."/>
            <person name="James T.Y."/>
        </authorList>
    </citation>
    <scope>NUCLEOTIDE SEQUENCE</scope>
    <source>
        <strain evidence="1">JEL0318</strain>
    </source>
</reference>
<sequence>MFHDTFRVQEPYIPFPPEVSASPMHPLLRYFLAVVVDNIWRSHLRKSVAGKTALAHVVLDKQVEGPAQGKKGGMQLKWDGRLGAERMQDMVCQDHKVLAVVAVAVVEADGPVDTQPDDTGG</sequence>
<evidence type="ECO:0000313" key="2">
    <source>
        <dbReference type="Proteomes" id="UP001212841"/>
    </source>
</evidence>
<keyword evidence="2" id="KW-1185">Reference proteome</keyword>
<organism evidence="1 2">
    <name type="scientific">Rhizophlyctis rosea</name>
    <dbReference type="NCBI Taxonomy" id="64517"/>
    <lineage>
        <taxon>Eukaryota</taxon>
        <taxon>Fungi</taxon>
        <taxon>Fungi incertae sedis</taxon>
        <taxon>Chytridiomycota</taxon>
        <taxon>Chytridiomycota incertae sedis</taxon>
        <taxon>Chytridiomycetes</taxon>
        <taxon>Rhizophlyctidales</taxon>
        <taxon>Rhizophlyctidaceae</taxon>
        <taxon>Rhizophlyctis</taxon>
    </lineage>
</organism>
<protein>
    <submittedName>
        <fullName evidence="1">Uncharacterized protein</fullName>
    </submittedName>
</protein>
<comment type="caution">
    <text evidence="1">The sequence shown here is derived from an EMBL/GenBank/DDBJ whole genome shotgun (WGS) entry which is preliminary data.</text>
</comment>
<proteinExistence type="predicted"/>
<gene>
    <name evidence="1" type="ORF">HK097_002253</name>
</gene>
<dbReference type="EMBL" id="JADGJD010000148">
    <property type="protein sequence ID" value="KAJ3054268.1"/>
    <property type="molecule type" value="Genomic_DNA"/>
</dbReference>